<evidence type="ECO:0000256" key="7">
    <source>
        <dbReference type="ARBA" id="ARBA00022989"/>
    </source>
</evidence>
<dbReference type="Proteomes" id="UP000824140">
    <property type="component" value="Unassembled WGS sequence"/>
</dbReference>
<feature type="transmembrane region" description="Helical" evidence="9">
    <location>
        <begin position="228"/>
        <end position="252"/>
    </location>
</feature>
<comment type="function">
    <text evidence="10">Part of the ABC transporter complex MalEFGK involved in maltose/maltodextrin import. Probably responsible for the translocation of the substrate across the membrane.</text>
</comment>
<dbReference type="SUPFAM" id="SSF161098">
    <property type="entry name" value="MetI-like"/>
    <property type="match status" value="1"/>
</dbReference>
<keyword evidence="8 9" id="KW-0472">Membrane</keyword>
<dbReference type="SUPFAM" id="SSF160964">
    <property type="entry name" value="MalF N-terminal region-like"/>
    <property type="match status" value="1"/>
</dbReference>
<feature type="transmembrane region" description="Helical" evidence="9">
    <location>
        <begin position="370"/>
        <end position="396"/>
    </location>
</feature>
<dbReference type="InterPro" id="IPR035906">
    <property type="entry name" value="MetI-like_sf"/>
</dbReference>
<feature type="transmembrane region" description="Helical" evidence="9">
    <location>
        <begin position="315"/>
        <end position="335"/>
    </location>
</feature>
<keyword evidence="5 10" id="KW-0762">Sugar transport</keyword>
<keyword evidence="6 9" id="KW-0812">Transmembrane</keyword>
<comment type="similarity">
    <text evidence="2 10">Belongs to the binding-protein-dependent transport system permease family. MalFG subfamily.</text>
</comment>
<evidence type="ECO:0000256" key="2">
    <source>
        <dbReference type="ARBA" id="ARBA00009047"/>
    </source>
</evidence>
<reference evidence="12" key="1">
    <citation type="submission" date="2020-10" db="EMBL/GenBank/DDBJ databases">
        <authorList>
            <person name="Gilroy R."/>
        </authorList>
    </citation>
    <scope>NUCLEOTIDE SEQUENCE</scope>
    <source>
        <strain evidence="12">13766</strain>
    </source>
</reference>
<dbReference type="Gene3D" id="1.10.3720.10">
    <property type="entry name" value="MetI-like"/>
    <property type="match status" value="1"/>
</dbReference>
<keyword evidence="7 9" id="KW-1133">Transmembrane helix</keyword>
<evidence type="ECO:0000259" key="11">
    <source>
        <dbReference type="PROSITE" id="PS50928"/>
    </source>
</evidence>
<feature type="transmembrane region" description="Helical" evidence="9">
    <location>
        <begin position="107"/>
        <end position="128"/>
    </location>
</feature>
<dbReference type="InterPro" id="IPR000515">
    <property type="entry name" value="MetI-like"/>
</dbReference>
<evidence type="ECO:0000256" key="8">
    <source>
        <dbReference type="ARBA" id="ARBA00023136"/>
    </source>
</evidence>
<name>A0A9D1G2I5_9FIRM</name>
<dbReference type="GO" id="GO:0015423">
    <property type="term" value="F:ABC-type maltose transporter activity"/>
    <property type="evidence" value="ECO:0007669"/>
    <property type="project" value="TreeGrafter"/>
</dbReference>
<evidence type="ECO:0000256" key="4">
    <source>
        <dbReference type="ARBA" id="ARBA00022475"/>
    </source>
</evidence>
<comment type="subcellular location">
    <subcellularLocation>
        <location evidence="1 9">Cell membrane</location>
        <topology evidence="1 9">Multi-pass membrane protein</topology>
    </subcellularLocation>
</comment>
<proteinExistence type="inferred from homology"/>
<evidence type="ECO:0000256" key="10">
    <source>
        <dbReference type="RuleBase" id="RU367050"/>
    </source>
</evidence>
<feature type="transmembrane region" description="Helical" evidence="9">
    <location>
        <begin position="163"/>
        <end position="189"/>
    </location>
</feature>
<dbReference type="GO" id="GO:0042956">
    <property type="term" value="P:maltodextrin transmembrane transport"/>
    <property type="evidence" value="ECO:0007669"/>
    <property type="project" value="TreeGrafter"/>
</dbReference>
<keyword evidence="4 10" id="KW-1003">Cell membrane</keyword>
<keyword evidence="3 9" id="KW-0813">Transport</keyword>
<sequence length="464" mass="52436">MKNFKAALTKLPQTIGRRLVEGAKILQKGDARTRLSCLIMGFGSLTHGQVMKGLLYFAFEIFYFYFFFGFGWQYLKDFGTLGTAAQERVWNEELQIYQRVPGDNSMLILLFGVLTLASLVPFFVLWWLNIKSSLAAQQAIENGKKPNSFWQDLKTLVDERFHITLLSLPMLTLVCFTVLPIIFMILIAFTNFDQSHQPPGNLFTWVGMTNVTDIFWGDPVKSATFFGIFGWTMVWAVFATFTNYIFGIILAIMINKKGIRFKKMWRTIFVITIAIPQFVSLMLVSKMLTDTGVVNVLLQKLGWISQPLPFLTDPTWARCTVIVINMWVGIPYTMLTASGILMNIPADLYESASIDGAGPVRTFTSITMPYMLFVTAPSLITTFVGNINNFNVIYLLTAGGPLSLDYYQAGKTDLLVTWLYKLTVDKQDYSLASTIGIFIFLIVSTLSLIVYNLTGSVKKEDQFQ</sequence>
<evidence type="ECO:0000256" key="6">
    <source>
        <dbReference type="ARBA" id="ARBA00022692"/>
    </source>
</evidence>
<comment type="caution">
    <text evidence="12">The sequence shown here is derived from an EMBL/GenBank/DDBJ whole genome shotgun (WGS) entry which is preliminary data.</text>
</comment>
<organism evidence="12 13">
    <name type="scientific">Candidatus Alectryocaccomicrobium excrementavium</name>
    <dbReference type="NCBI Taxonomy" id="2840668"/>
    <lineage>
        <taxon>Bacteria</taxon>
        <taxon>Bacillati</taxon>
        <taxon>Bacillota</taxon>
        <taxon>Clostridia</taxon>
        <taxon>Candidatus Alectryocaccomicrobium</taxon>
    </lineage>
</organism>
<feature type="transmembrane region" description="Helical" evidence="9">
    <location>
        <begin position="54"/>
        <end position="75"/>
    </location>
</feature>
<evidence type="ECO:0000256" key="3">
    <source>
        <dbReference type="ARBA" id="ARBA00022448"/>
    </source>
</evidence>
<evidence type="ECO:0000256" key="1">
    <source>
        <dbReference type="ARBA" id="ARBA00004651"/>
    </source>
</evidence>
<dbReference type="EMBL" id="DVJN01000250">
    <property type="protein sequence ID" value="HIS93946.1"/>
    <property type="molecule type" value="Genomic_DNA"/>
</dbReference>
<accession>A0A9D1G2I5</accession>
<feature type="domain" description="ABC transmembrane type-1" evidence="11">
    <location>
        <begin position="229"/>
        <end position="450"/>
    </location>
</feature>
<dbReference type="PANTHER" id="PTHR47314:SF1">
    <property type="entry name" value="MALTOSE_MALTODEXTRIN TRANSPORT SYSTEM PERMEASE PROTEIN MALF"/>
    <property type="match status" value="1"/>
</dbReference>
<feature type="transmembrane region" description="Helical" evidence="9">
    <location>
        <begin position="429"/>
        <end position="451"/>
    </location>
</feature>
<dbReference type="Pfam" id="PF00528">
    <property type="entry name" value="BPD_transp_1"/>
    <property type="match status" value="1"/>
</dbReference>
<gene>
    <name evidence="12" type="ORF">IAA84_13100</name>
</gene>
<dbReference type="AlphaFoldDB" id="A0A9D1G2I5"/>
<dbReference type="CDD" id="cd06261">
    <property type="entry name" value="TM_PBP2"/>
    <property type="match status" value="1"/>
</dbReference>
<evidence type="ECO:0000256" key="5">
    <source>
        <dbReference type="ARBA" id="ARBA00022597"/>
    </source>
</evidence>
<evidence type="ECO:0000313" key="13">
    <source>
        <dbReference type="Proteomes" id="UP000824140"/>
    </source>
</evidence>
<dbReference type="GO" id="GO:1990060">
    <property type="term" value="C:maltose transport complex"/>
    <property type="evidence" value="ECO:0007669"/>
    <property type="project" value="TreeGrafter"/>
</dbReference>
<feature type="transmembrane region" description="Helical" evidence="9">
    <location>
        <begin position="264"/>
        <end position="284"/>
    </location>
</feature>
<dbReference type="PANTHER" id="PTHR47314">
    <property type="entry name" value="MALTOSE/MALTODEXTRIN TRANSPORT SYSTEM PERMEASE PROTEIN MALF"/>
    <property type="match status" value="1"/>
</dbReference>
<evidence type="ECO:0000313" key="12">
    <source>
        <dbReference type="EMBL" id="HIS93946.1"/>
    </source>
</evidence>
<dbReference type="PROSITE" id="PS50928">
    <property type="entry name" value="ABC_TM1"/>
    <property type="match status" value="1"/>
</dbReference>
<reference evidence="12" key="2">
    <citation type="journal article" date="2021" name="PeerJ">
        <title>Extensive microbial diversity within the chicken gut microbiome revealed by metagenomics and culture.</title>
        <authorList>
            <person name="Gilroy R."/>
            <person name="Ravi A."/>
            <person name="Getino M."/>
            <person name="Pursley I."/>
            <person name="Horton D.L."/>
            <person name="Alikhan N.F."/>
            <person name="Baker D."/>
            <person name="Gharbi K."/>
            <person name="Hall N."/>
            <person name="Watson M."/>
            <person name="Adriaenssens E.M."/>
            <person name="Foster-Nyarko E."/>
            <person name="Jarju S."/>
            <person name="Secka A."/>
            <person name="Antonio M."/>
            <person name="Oren A."/>
            <person name="Chaudhuri R.R."/>
            <person name="La Ragione R."/>
            <person name="Hildebrand F."/>
            <person name="Pallen M.J."/>
        </authorList>
    </citation>
    <scope>NUCLEOTIDE SEQUENCE</scope>
    <source>
        <strain evidence="12">13766</strain>
    </source>
</reference>
<protein>
    <recommendedName>
        <fullName evidence="10">Maltose/maltodextrin transport system permease protein</fullName>
    </recommendedName>
</protein>
<evidence type="ECO:0000256" key="9">
    <source>
        <dbReference type="RuleBase" id="RU363032"/>
    </source>
</evidence>